<dbReference type="KEGG" id="aac:Aaci_1102"/>
<evidence type="ECO:0000256" key="3">
    <source>
        <dbReference type="ARBA" id="ARBA00022692"/>
    </source>
</evidence>
<dbReference type="Pfam" id="PF00571">
    <property type="entry name" value="CBS"/>
    <property type="match status" value="1"/>
</dbReference>
<dbReference type="STRING" id="521098.Aaci_1102"/>
<dbReference type="InterPro" id="IPR001807">
    <property type="entry name" value="ClC"/>
</dbReference>
<dbReference type="eggNOG" id="COG0038">
    <property type="taxonomic scope" value="Bacteria"/>
</dbReference>
<name>C8WVL6_ALIAD</name>
<evidence type="ECO:0000256" key="8">
    <source>
        <dbReference type="ARBA" id="ARBA00023214"/>
    </source>
</evidence>
<proteinExistence type="predicted"/>
<feature type="transmembrane region" description="Helical" evidence="11">
    <location>
        <begin position="352"/>
        <end position="371"/>
    </location>
</feature>
<dbReference type="RefSeq" id="WP_012810480.1">
    <property type="nucleotide sequence ID" value="NC_013205.1"/>
</dbReference>
<dbReference type="GO" id="GO:0034707">
    <property type="term" value="C:chloride channel complex"/>
    <property type="evidence" value="ECO:0007669"/>
    <property type="project" value="UniProtKB-KW"/>
</dbReference>
<evidence type="ECO:0000313" key="13">
    <source>
        <dbReference type="EMBL" id="ACV58138.1"/>
    </source>
</evidence>
<dbReference type="SUPFAM" id="SSF54631">
    <property type="entry name" value="CBS-domain pair"/>
    <property type="match status" value="1"/>
</dbReference>
<feature type="transmembrane region" description="Helical" evidence="11">
    <location>
        <begin position="326"/>
        <end position="346"/>
    </location>
</feature>
<organism evidence="13 14">
    <name type="scientific">Alicyclobacillus acidocaldarius subsp. acidocaldarius (strain ATCC 27009 / DSM 446 / BCRC 14685 / JCM 5260 / KCTC 1825 / NBRC 15652 / NCIMB 11725 / NRRL B-14509 / 104-IA)</name>
    <name type="common">Bacillus acidocaldarius</name>
    <dbReference type="NCBI Taxonomy" id="521098"/>
    <lineage>
        <taxon>Bacteria</taxon>
        <taxon>Bacillati</taxon>
        <taxon>Bacillota</taxon>
        <taxon>Bacilli</taxon>
        <taxon>Bacillales</taxon>
        <taxon>Alicyclobacillaceae</taxon>
        <taxon>Alicyclobacillus</taxon>
    </lineage>
</organism>
<keyword evidence="10" id="KW-0129">CBS domain</keyword>
<dbReference type="Proteomes" id="UP000001917">
    <property type="component" value="Chromosome"/>
</dbReference>
<evidence type="ECO:0000256" key="4">
    <source>
        <dbReference type="ARBA" id="ARBA00022989"/>
    </source>
</evidence>
<evidence type="ECO:0000256" key="2">
    <source>
        <dbReference type="ARBA" id="ARBA00022448"/>
    </source>
</evidence>
<feature type="transmembrane region" description="Helical" evidence="11">
    <location>
        <begin position="38"/>
        <end position="59"/>
    </location>
</feature>
<keyword evidence="14" id="KW-1185">Reference proteome</keyword>
<keyword evidence="8" id="KW-0868">Chloride</keyword>
<keyword evidence="3 11" id="KW-0812">Transmembrane</keyword>
<dbReference type="GO" id="GO:0005254">
    <property type="term" value="F:chloride channel activity"/>
    <property type="evidence" value="ECO:0007669"/>
    <property type="project" value="UniProtKB-KW"/>
</dbReference>
<dbReference type="SUPFAM" id="SSF81340">
    <property type="entry name" value="Clc chloride channel"/>
    <property type="match status" value="1"/>
</dbReference>
<dbReference type="InterPro" id="IPR014743">
    <property type="entry name" value="Cl-channel_core"/>
</dbReference>
<feature type="transmembrane region" description="Helical" evidence="11">
    <location>
        <begin position="383"/>
        <end position="407"/>
    </location>
</feature>
<feature type="transmembrane region" description="Helical" evidence="11">
    <location>
        <begin position="215"/>
        <end position="233"/>
    </location>
</feature>
<dbReference type="InterPro" id="IPR000644">
    <property type="entry name" value="CBS_dom"/>
</dbReference>
<comment type="subcellular location">
    <subcellularLocation>
        <location evidence="1">Membrane</location>
        <topology evidence="1">Multi-pass membrane protein</topology>
    </subcellularLocation>
</comment>
<keyword evidence="5" id="KW-0406">Ion transport</keyword>
<evidence type="ECO:0000256" key="1">
    <source>
        <dbReference type="ARBA" id="ARBA00004141"/>
    </source>
</evidence>
<feature type="domain" description="CBS" evidence="12">
    <location>
        <begin position="530"/>
        <end position="584"/>
    </location>
</feature>
<dbReference type="Gene3D" id="1.10.3080.10">
    <property type="entry name" value="Clc chloride channel"/>
    <property type="match status" value="1"/>
</dbReference>
<feature type="transmembrane region" description="Helical" evidence="11">
    <location>
        <begin position="413"/>
        <end position="433"/>
    </location>
</feature>
<gene>
    <name evidence="13" type="ordered locus">Aaci_1102</name>
</gene>
<dbReference type="HOGENOM" id="CLU_015263_5_1_9"/>
<dbReference type="InterPro" id="IPR050368">
    <property type="entry name" value="ClC-type_chloride_channel"/>
</dbReference>
<dbReference type="EMBL" id="CP001727">
    <property type="protein sequence ID" value="ACV58138.1"/>
    <property type="molecule type" value="Genomic_DNA"/>
</dbReference>
<evidence type="ECO:0000256" key="10">
    <source>
        <dbReference type="PROSITE-ProRule" id="PRU00703"/>
    </source>
</evidence>
<dbReference type="PANTHER" id="PTHR43427">
    <property type="entry name" value="CHLORIDE CHANNEL PROTEIN CLC-E"/>
    <property type="match status" value="1"/>
</dbReference>
<dbReference type="Gene3D" id="3.10.580.10">
    <property type="entry name" value="CBS-domain"/>
    <property type="match status" value="1"/>
</dbReference>
<keyword evidence="2" id="KW-0813">Transport</keyword>
<keyword evidence="9" id="KW-0407">Ion channel</keyword>
<dbReference type="InterPro" id="IPR046342">
    <property type="entry name" value="CBS_dom_sf"/>
</dbReference>
<evidence type="ECO:0000313" key="14">
    <source>
        <dbReference type="Proteomes" id="UP000001917"/>
    </source>
</evidence>
<keyword evidence="7" id="KW-0869">Chloride channel</keyword>
<dbReference type="AlphaFoldDB" id="C8WVL6"/>
<feature type="transmembrane region" description="Helical" evidence="11">
    <location>
        <begin position="285"/>
        <end position="305"/>
    </location>
</feature>
<evidence type="ECO:0000256" key="7">
    <source>
        <dbReference type="ARBA" id="ARBA00023173"/>
    </source>
</evidence>
<dbReference type="PRINTS" id="PR00762">
    <property type="entry name" value="CLCHANNEL"/>
</dbReference>
<evidence type="ECO:0000256" key="5">
    <source>
        <dbReference type="ARBA" id="ARBA00023065"/>
    </source>
</evidence>
<dbReference type="Pfam" id="PF00654">
    <property type="entry name" value="Voltage_CLC"/>
    <property type="match status" value="1"/>
</dbReference>
<dbReference type="PANTHER" id="PTHR43427:SF6">
    <property type="entry name" value="CHLORIDE CHANNEL PROTEIN CLC-E"/>
    <property type="match status" value="1"/>
</dbReference>
<keyword evidence="4 11" id="KW-1133">Transmembrane helix</keyword>
<protein>
    <submittedName>
        <fullName evidence="13">Cl-channel voltage-gated family protein</fullName>
    </submittedName>
</protein>
<reference evidence="13 14" key="2">
    <citation type="journal article" date="2010" name="Stand. Genomic Sci.">
        <title>Complete genome sequence of Alicyclobacillus acidocaldarius type strain (104-IA).</title>
        <authorList>
            <person name="Mavromatis K."/>
            <person name="Sikorski J."/>
            <person name="Lapidus A."/>
            <person name="Glavina Del Rio T."/>
            <person name="Copeland A."/>
            <person name="Tice H."/>
            <person name="Cheng J.F."/>
            <person name="Lucas S."/>
            <person name="Chen F."/>
            <person name="Nolan M."/>
            <person name="Bruce D."/>
            <person name="Goodwin L."/>
            <person name="Pitluck S."/>
            <person name="Ivanova N."/>
            <person name="Ovchinnikova G."/>
            <person name="Pati A."/>
            <person name="Chen A."/>
            <person name="Palaniappan K."/>
            <person name="Land M."/>
            <person name="Hauser L."/>
            <person name="Chang Y.J."/>
            <person name="Jeffries C.D."/>
            <person name="Chain P."/>
            <person name="Meincke L."/>
            <person name="Sims D."/>
            <person name="Chertkov O."/>
            <person name="Han C."/>
            <person name="Brettin T."/>
            <person name="Detter J.C."/>
            <person name="Wahrenburg C."/>
            <person name="Rohde M."/>
            <person name="Pukall R."/>
            <person name="Goker M."/>
            <person name="Bristow J."/>
            <person name="Eisen J.A."/>
            <person name="Markowitz V."/>
            <person name="Hugenholtz P."/>
            <person name="Klenk H.P."/>
            <person name="Kyrpides N.C."/>
        </authorList>
    </citation>
    <scope>NUCLEOTIDE SEQUENCE [LARGE SCALE GENOMIC DNA]</scope>
    <source>
        <strain evidence="14">ATCC 27009 / DSM 446 / BCRC 14685 / JCM 5260 / KCTC 1825 / NBRC 15652 / NCIMB 11725 / NRRL B-14509 / 104-IA</strain>
    </source>
</reference>
<feature type="transmembrane region" description="Helical" evidence="11">
    <location>
        <begin position="79"/>
        <end position="100"/>
    </location>
</feature>
<evidence type="ECO:0000256" key="6">
    <source>
        <dbReference type="ARBA" id="ARBA00023136"/>
    </source>
</evidence>
<feature type="transmembrane region" description="Helical" evidence="11">
    <location>
        <begin position="253"/>
        <end position="273"/>
    </location>
</feature>
<dbReference type="CDD" id="cd00400">
    <property type="entry name" value="Voltage_gated_ClC"/>
    <property type="match status" value="1"/>
</dbReference>
<keyword evidence="6 11" id="KW-0472">Membrane</keyword>
<evidence type="ECO:0000256" key="11">
    <source>
        <dbReference type="SAM" id="Phobius"/>
    </source>
</evidence>
<sequence>MRHGVNLHSRRKTAAGEVEISFQLSAHARLTSRLPERVILLLYAVAIGVVAGYGAVGFRKLIDLLDWLFFHVGTSYLRVLGRGDVIFFPAIGLVIVSMLVRRFAPEAKGHGVPEVMAAIAERGGVIRPRVVVVKAVASALTIGSGGSVGREGPIVQIGSAFGSVFGQMLGVPKRYLRLMVACGAGAGIAATFNAPIGGVMFAAEVILGSFALENFTAIMMSSVVSAAIGRIYLGNHPSFDIPIHDVGPFRAYWVYVLLGLVSGLWGTLYVKVLYRVEDWFDARRWPFWVKAVVGGIAVGVIGVWFPQIFGVGYGTIDRALSAHLPLYLLGTLLVLKLLATSITIGAGGSGGVFSPGLYQGAMLGGLVGVMLSHAHIAVSPGALAAIGMAGVFAGSAQAPVTSITMLFEMTGDYSMILPLMITSVLSATVAGLISPQNIYTMKLFRRGLDIVRLREPDRMKALTVGDVIQENRLVFDAHTSIETAWGSFAKTSEWFALVRDAKRGVVGSVARVQVVEALRADRGGEPIHNLLPAQMVRIDERASLAEALALMNEHGVTYLLVCRGDVGIGVVGSSDVIRAYRRVD</sequence>
<accession>C8WVL6</accession>
<dbReference type="PROSITE" id="PS51371">
    <property type="entry name" value="CBS"/>
    <property type="match status" value="1"/>
</dbReference>
<feature type="transmembrane region" description="Helical" evidence="11">
    <location>
        <begin position="178"/>
        <end position="203"/>
    </location>
</feature>
<reference evidence="14" key="1">
    <citation type="submission" date="2009-09" db="EMBL/GenBank/DDBJ databases">
        <title>The complete chromosome of Alicyclobacillus acidocaldarius subsp. acidocaldarius DSM 446.</title>
        <authorList>
            <consortium name="US DOE Joint Genome Institute (JGI-PGF)"/>
            <person name="Lucas S."/>
            <person name="Copeland A."/>
            <person name="Lapidus A."/>
            <person name="Glavina del Rio T."/>
            <person name="Dalin E."/>
            <person name="Tice H."/>
            <person name="Bruce D."/>
            <person name="Goodwin L."/>
            <person name="Pitluck S."/>
            <person name="Kyrpides N."/>
            <person name="Mavromatis K."/>
            <person name="Ivanova N."/>
            <person name="Ovchinnikova G."/>
            <person name="Chertkov O."/>
            <person name="Sims D."/>
            <person name="Brettin T."/>
            <person name="Detter J.C."/>
            <person name="Han C."/>
            <person name="Larimer F."/>
            <person name="Land M."/>
            <person name="Hauser L."/>
            <person name="Markowitz V."/>
            <person name="Cheng J.-F."/>
            <person name="Hugenholtz P."/>
            <person name="Woyke T."/>
            <person name="Wu D."/>
            <person name="Pukall R."/>
            <person name="Klenk H.-P."/>
            <person name="Eisen J.A."/>
        </authorList>
    </citation>
    <scope>NUCLEOTIDE SEQUENCE [LARGE SCALE GENOMIC DNA]</scope>
    <source>
        <strain evidence="14">ATCC 27009 / DSM 446 / BCRC 14685 / JCM 5260 / KCTC 1825 / NBRC 15652 / NCIMB 11725 / NRRL B-14509 / 104-IA</strain>
    </source>
</reference>
<evidence type="ECO:0000256" key="9">
    <source>
        <dbReference type="ARBA" id="ARBA00023303"/>
    </source>
</evidence>
<evidence type="ECO:0000259" key="12">
    <source>
        <dbReference type="PROSITE" id="PS51371"/>
    </source>
</evidence>